<keyword evidence="1" id="KW-0732">Signal</keyword>
<dbReference type="Proteomes" id="UP001200470">
    <property type="component" value="Unassembled WGS sequence"/>
</dbReference>
<evidence type="ECO:0000313" key="8">
    <source>
        <dbReference type="Proteomes" id="UP001200470"/>
    </source>
</evidence>
<sequence length="727" mass="80726">MTASAQQYQWKNVPIVGGGFVDGFILHPTNPDVRFCRTDMGGAYRWDAVNKEWIQMLDWVSLDNQNLQGVESVAIDPNNDQKVYLACGTYTIKTGSILKSNDGGRSFIEVKVPIAMGGNENGRGNGERMMVDPLNSRNIYFGTRLNGLWRSVDEGMTWKRVDTFPDVTEQTDFSNPQNRMNRGSGIIAVVFDKKEKKGNDAKNIFVAVSLKDRQSIFVSRDAGKSWKAVDNQPVGLRPTHMVMAADRKLYISYADSPGPSPMTDGALWAYDIKKNTWTDISPLKFDKGKKSGFGYAAVAVDAHHPQHIIVSTHGLGKKYGYGDEEMFRSTDGGKQWIPLFKHGYRYDHSKAPYTKMAPLHWMFDIEIDPCNADHAYFTTGFGGWETFNLSAGERQGDTIVWSIATKGVEETVPLELYAPPTGASIVSGVGDYGGYTHFDITKPVPEGMHYAPYFGNTDGVTGAWNKPDVMVRVGVIFNHLFDIPPISYSEDGGRTWKPCANAPVEKAESGHIAVNADASVWIWTPRGALPSFTTDKGESWNTCQGLPKNIKVIADKVNPQRFYAVDVINKTLYTSIDAGRTFTSKPLNITLRTTEKKKRGDNRGGQDRIYAMPDREGDLWLAAYDGLYHLNADLQAVGAMPHVSTLYAFGFGKSRIEDGYPALYIIGVVDGVYGFFRSDDSGNNWVRINDDNHQYGLVLHICGDMQEYGRVYVGTHGRGLVCGSLRQ</sequence>
<dbReference type="PANTHER" id="PTHR43739">
    <property type="entry name" value="XYLOGLUCANASE (EUROFUNG)"/>
    <property type="match status" value="1"/>
</dbReference>
<evidence type="ECO:0000256" key="6">
    <source>
        <dbReference type="ARBA" id="ARBA00037986"/>
    </source>
</evidence>
<evidence type="ECO:0000256" key="2">
    <source>
        <dbReference type="ARBA" id="ARBA00022801"/>
    </source>
</evidence>
<dbReference type="InterPro" id="IPR052025">
    <property type="entry name" value="Xyloglucanase_GH74"/>
</dbReference>
<keyword evidence="4" id="KW-0326">Glycosidase</keyword>
<dbReference type="InterPro" id="IPR015943">
    <property type="entry name" value="WD40/YVTN_repeat-like_dom_sf"/>
</dbReference>
<evidence type="ECO:0000256" key="3">
    <source>
        <dbReference type="ARBA" id="ARBA00023277"/>
    </source>
</evidence>
<dbReference type="EMBL" id="JADYTN010000015">
    <property type="protein sequence ID" value="MCF2563979.1"/>
    <property type="molecule type" value="Genomic_DNA"/>
</dbReference>
<dbReference type="SUPFAM" id="SSF110296">
    <property type="entry name" value="Oligoxyloglucan reducing end-specific cellobiohydrolase"/>
    <property type="match status" value="2"/>
</dbReference>
<proteinExistence type="inferred from homology"/>
<evidence type="ECO:0000256" key="1">
    <source>
        <dbReference type="ARBA" id="ARBA00022729"/>
    </source>
</evidence>
<organism evidence="7 8">
    <name type="scientific">Xylanibacter brevis</name>
    <dbReference type="NCBI Taxonomy" id="83231"/>
    <lineage>
        <taxon>Bacteria</taxon>
        <taxon>Pseudomonadati</taxon>
        <taxon>Bacteroidota</taxon>
        <taxon>Bacteroidia</taxon>
        <taxon>Bacteroidales</taxon>
        <taxon>Prevotellaceae</taxon>
        <taxon>Xylanibacter</taxon>
    </lineage>
</organism>
<reference evidence="7 8" key="1">
    <citation type="submission" date="2020-12" db="EMBL/GenBank/DDBJ databases">
        <title>Whole genome sequences of gut porcine anaerobes.</title>
        <authorList>
            <person name="Kubasova T."/>
            <person name="Jahodarova E."/>
            <person name="Rychlik I."/>
        </authorList>
    </citation>
    <scope>NUCLEOTIDE SEQUENCE [LARGE SCALE GENOMIC DNA]</scope>
    <source>
        <strain evidence="7 8">An925</strain>
    </source>
</reference>
<evidence type="ECO:0000256" key="4">
    <source>
        <dbReference type="ARBA" id="ARBA00023295"/>
    </source>
</evidence>
<keyword evidence="3" id="KW-0119">Carbohydrate metabolism</keyword>
<dbReference type="PANTHER" id="PTHR43739:SF2">
    <property type="entry name" value="OLIGOXYLOGLUCAN-REDUCING END-SPECIFIC XYLOGLUCANASE-RELATED"/>
    <property type="match status" value="1"/>
</dbReference>
<comment type="caution">
    <text evidence="7">The sequence shown here is derived from an EMBL/GenBank/DDBJ whole genome shotgun (WGS) entry which is preliminary data.</text>
</comment>
<evidence type="ECO:0000256" key="5">
    <source>
        <dbReference type="ARBA" id="ARBA00023326"/>
    </source>
</evidence>
<gene>
    <name evidence="7" type="ORF">I6E12_07635</name>
</gene>
<name>A0ABS9CFZ6_9BACT</name>
<keyword evidence="2" id="KW-0378">Hydrolase</keyword>
<accession>A0ABS9CFZ6</accession>
<protein>
    <submittedName>
        <fullName evidence="7">Exo-alpha-sialidase</fullName>
    </submittedName>
</protein>
<evidence type="ECO:0000313" key="7">
    <source>
        <dbReference type="EMBL" id="MCF2563979.1"/>
    </source>
</evidence>
<keyword evidence="5" id="KW-0624">Polysaccharide degradation</keyword>
<dbReference type="Gene3D" id="2.130.10.10">
    <property type="entry name" value="YVTN repeat-like/Quinoprotein amine dehydrogenase"/>
    <property type="match status" value="2"/>
</dbReference>
<comment type="similarity">
    <text evidence="6">Belongs to the glycosyl hydrolase 74 family.</text>
</comment>
<keyword evidence="8" id="KW-1185">Reference proteome</keyword>